<comment type="pathway">
    <text evidence="4">Amino-acid biosynthesis.</text>
</comment>
<dbReference type="GO" id="GO:0006571">
    <property type="term" value="P:tyrosine biosynthetic process"/>
    <property type="evidence" value="ECO:0007669"/>
    <property type="project" value="InterPro"/>
</dbReference>
<comment type="caution">
    <text evidence="6">The sequence shown here is derived from an EMBL/GenBank/DDBJ whole genome shotgun (WGS) entry which is preliminary data.</text>
</comment>
<evidence type="ECO:0000313" key="7">
    <source>
        <dbReference type="Proteomes" id="UP000052979"/>
    </source>
</evidence>
<dbReference type="PANTHER" id="PTHR21363">
    <property type="entry name" value="PREPHENATE DEHYDROGENASE"/>
    <property type="match status" value="1"/>
</dbReference>
<dbReference type="InterPro" id="IPR036291">
    <property type="entry name" value="NAD(P)-bd_dom_sf"/>
</dbReference>
<name>A0A0C5B9D3_9MICO</name>
<evidence type="ECO:0000256" key="2">
    <source>
        <dbReference type="ARBA" id="ARBA00023002"/>
    </source>
</evidence>
<dbReference type="GeneID" id="93667425"/>
<dbReference type="InterPro" id="IPR046825">
    <property type="entry name" value="PDH_C"/>
</dbReference>
<dbReference type="NCBIfam" id="NF005111">
    <property type="entry name" value="PRK06545.2-3"/>
    <property type="match status" value="1"/>
</dbReference>
<dbReference type="NCBIfam" id="NF005112">
    <property type="entry name" value="PRK06545.2-4"/>
    <property type="match status" value="1"/>
</dbReference>
<evidence type="ECO:0000256" key="3">
    <source>
        <dbReference type="ARBA" id="ARBA00023141"/>
    </source>
</evidence>
<dbReference type="InterPro" id="IPR008927">
    <property type="entry name" value="6-PGluconate_DH-like_C_sf"/>
</dbReference>
<keyword evidence="3" id="KW-0057">Aromatic amino acid biosynthesis</keyword>
<feature type="domain" description="Prephenate/arogenate dehydrogenase" evidence="5">
    <location>
        <begin position="16"/>
        <end position="297"/>
    </location>
</feature>
<evidence type="ECO:0000259" key="5">
    <source>
        <dbReference type="PROSITE" id="PS51176"/>
    </source>
</evidence>
<dbReference type="InterPro" id="IPR045865">
    <property type="entry name" value="ACT-like_dom_sf"/>
</dbReference>
<dbReference type="Pfam" id="PF02153">
    <property type="entry name" value="PDH_N"/>
    <property type="match status" value="1"/>
</dbReference>
<reference evidence="6 7" key="1">
    <citation type="submission" date="2015-04" db="EMBL/GenBank/DDBJ databases">
        <title>Draft genome sequence of Rathayibacter toxicus strain FH-142 (AKA 70134 or CS 32), a Western Australian isolate.</title>
        <authorList>
            <consortium name="Consortium for Microbial Forensics and Genomics (microFORGE)"/>
            <person name="Knight B.M."/>
            <person name="Roberts D.P."/>
            <person name="Lin D."/>
            <person name="Hari K."/>
            <person name="Fletcher J."/>
            <person name="Melcher U."/>
            <person name="Blagden T."/>
            <person name="Luster D.G."/>
            <person name="Sechler A.J."/>
            <person name="Schneider W.L."/>
            <person name="Winegar R.A."/>
        </authorList>
    </citation>
    <scope>NUCLEOTIDE SEQUENCE [LARGE SCALE GENOMIC DNA]</scope>
    <source>
        <strain evidence="6 7">FH142</strain>
    </source>
</reference>
<dbReference type="KEGG" id="rtx:TI83_04715"/>
<accession>A0A0C5B9D3</accession>
<keyword evidence="7" id="KW-1185">Reference proteome</keyword>
<dbReference type="PATRIC" id="fig|145458.7.peg.1083"/>
<keyword evidence="3" id="KW-0028">Amino-acid biosynthesis</keyword>
<dbReference type="eggNOG" id="COG0287">
    <property type="taxonomic scope" value="Bacteria"/>
</dbReference>
<dbReference type="KEGG" id="rtc:APU90_01760"/>
<keyword evidence="2" id="KW-0560">Oxidoreductase</keyword>
<dbReference type="InterPro" id="IPR003099">
    <property type="entry name" value="Prephen_DH"/>
</dbReference>
<dbReference type="STRING" id="145458.APU90_01760"/>
<dbReference type="SUPFAM" id="SSF48179">
    <property type="entry name" value="6-phosphogluconate dehydrogenase C-terminal domain-like"/>
    <property type="match status" value="1"/>
</dbReference>
<dbReference type="GO" id="GO:0004665">
    <property type="term" value="F:prephenate dehydrogenase (NADP+) activity"/>
    <property type="evidence" value="ECO:0007669"/>
    <property type="project" value="InterPro"/>
</dbReference>
<dbReference type="PANTHER" id="PTHR21363:SF0">
    <property type="entry name" value="PREPHENATE DEHYDROGENASE [NADP(+)]"/>
    <property type="match status" value="1"/>
</dbReference>
<dbReference type="Proteomes" id="UP000052979">
    <property type="component" value="Unassembled WGS sequence"/>
</dbReference>
<organism evidence="6 7">
    <name type="scientific">Rathayibacter toxicus</name>
    <dbReference type="NCBI Taxonomy" id="145458"/>
    <lineage>
        <taxon>Bacteria</taxon>
        <taxon>Bacillati</taxon>
        <taxon>Actinomycetota</taxon>
        <taxon>Actinomycetes</taxon>
        <taxon>Micrococcales</taxon>
        <taxon>Microbacteriaceae</taxon>
        <taxon>Rathayibacter</taxon>
    </lineage>
</organism>
<dbReference type="GO" id="GO:0008977">
    <property type="term" value="F:prephenate dehydrogenase (NAD+) activity"/>
    <property type="evidence" value="ECO:0007669"/>
    <property type="project" value="InterPro"/>
</dbReference>
<protein>
    <submittedName>
        <fullName evidence="6">Prephenate dehydrogenase</fullName>
    </submittedName>
</protein>
<dbReference type="Gene3D" id="1.10.3660.10">
    <property type="entry name" value="6-phosphogluconate dehydrogenase C-terminal like domain"/>
    <property type="match status" value="1"/>
</dbReference>
<proteinExistence type="inferred from homology"/>
<dbReference type="RefSeq" id="WP_042733987.1">
    <property type="nucleotide sequence ID" value="NZ_CP010848.1"/>
</dbReference>
<dbReference type="Pfam" id="PF20463">
    <property type="entry name" value="PDH_C"/>
    <property type="match status" value="1"/>
</dbReference>
<dbReference type="EMBL" id="LBFI01000053">
    <property type="protein sequence ID" value="KKM44753.1"/>
    <property type="molecule type" value="Genomic_DNA"/>
</dbReference>
<gene>
    <name evidence="6" type="ORF">VT73_09725</name>
</gene>
<sequence length="368" mass="38573">MNQPLEPAVPALRTTGTVRVIGSGLLGASIGLGLASRGGDVVLDDVSPAALSLAVDYGAGRAASAEDQPALVVVCVPPDVVASVVLRELAAHPEAIVTDVASVKTQPLRELREHDVDLSRYVGSHPMAGRERGGAVSARGDLFVGRPWVMCCDHDTAPEARARVEGLALDLGGTIVEMDPQEHDFAVGLVSHVPQVISSLVGQRLCDAPHAALRLAGQGLRDVVRLAASAPELWLQILAANREHVVAVLDAFRDDLAVVTDALRDLDTPGSRRILAEHLAAGNVGVARLPGKHGQDQHFATVVVLVDDVPGSLARLFVDIGEAGINLEDVRLEHAEGRRVGLAEISVLPEAVAPLTTELTARGWRIAG</sequence>
<dbReference type="GO" id="GO:0070403">
    <property type="term" value="F:NAD+ binding"/>
    <property type="evidence" value="ECO:0007669"/>
    <property type="project" value="InterPro"/>
</dbReference>
<evidence type="ECO:0000256" key="1">
    <source>
        <dbReference type="ARBA" id="ARBA00007964"/>
    </source>
</evidence>
<comment type="similarity">
    <text evidence="1">Belongs to the prephenate/arogenate dehydrogenase family.</text>
</comment>
<dbReference type="Gene3D" id="3.40.50.720">
    <property type="entry name" value="NAD(P)-binding Rossmann-like Domain"/>
    <property type="match status" value="1"/>
</dbReference>
<evidence type="ECO:0000313" key="6">
    <source>
        <dbReference type="EMBL" id="KKM44753.1"/>
    </source>
</evidence>
<dbReference type="SUPFAM" id="SSF55021">
    <property type="entry name" value="ACT-like"/>
    <property type="match status" value="1"/>
</dbReference>
<dbReference type="SUPFAM" id="SSF51735">
    <property type="entry name" value="NAD(P)-binding Rossmann-fold domains"/>
    <property type="match status" value="1"/>
</dbReference>
<evidence type="ECO:0000256" key="4">
    <source>
        <dbReference type="ARBA" id="ARBA00029440"/>
    </source>
</evidence>
<dbReference type="PROSITE" id="PS51176">
    <property type="entry name" value="PDH_ADH"/>
    <property type="match status" value="1"/>
</dbReference>
<dbReference type="InterPro" id="IPR046826">
    <property type="entry name" value="PDH_N"/>
</dbReference>
<dbReference type="InterPro" id="IPR050812">
    <property type="entry name" value="Preph/Arog_dehydrog"/>
</dbReference>
<dbReference type="AlphaFoldDB" id="A0A0C5B9D3"/>